<dbReference type="PANTHER" id="PTHR33254">
    <property type="entry name" value="4-HYDROXY-4-METHYL-2-OXOGLUTARATE ALDOLASE 3-RELATED"/>
    <property type="match status" value="1"/>
</dbReference>
<comment type="caution">
    <text evidence="5">The sequence shown here is derived from an EMBL/GenBank/DDBJ whole genome shotgun (WGS) entry which is preliminary data.</text>
</comment>
<reference evidence="5 6" key="1">
    <citation type="submission" date="2023-10" db="EMBL/GenBank/DDBJ databases">
        <authorList>
            <person name="Dale J."/>
        </authorList>
    </citation>
    <scope>NUCLEOTIDE SEQUENCE [LARGE SCALE GENOMIC DNA]</scope>
    <source>
        <strain evidence="5 6">2023EL-00970</strain>
    </source>
</reference>
<dbReference type="RefSeq" id="WP_159340498.1">
    <property type="nucleotide sequence ID" value="NZ_JAWLOF010000036.1"/>
</dbReference>
<dbReference type="SUPFAM" id="SSF89562">
    <property type="entry name" value="RraA-like"/>
    <property type="match status" value="1"/>
</dbReference>
<evidence type="ECO:0000313" key="5">
    <source>
        <dbReference type="EMBL" id="MDV7025566.1"/>
    </source>
</evidence>
<comment type="cofactor">
    <cofactor evidence="1">
        <name>a divalent metal cation</name>
        <dbReference type="ChEBI" id="CHEBI:60240"/>
    </cofactor>
</comment>
<evidence type="ECO:0000256" key="2">
    <source>
        <dbReference type="ARBA" id="ARBA00016549"/>
    </source>
</evidence>
<evidence type="ECO:0000256" key="4">
    <source>
        <dbReference type="ARBA" id="ARBA00030169"/>
    </source>
</evidence>
<dbReference type="Pfam" id="PF03737">
    <property type="entry name" value="RraA-like"/>
    <property type="match status" value="1"/>
</dbReference>
<dbReference type="PANTHER" id="PTHR33254:SF4">
    <property type="entry name" value="4-HYDROXY-4-METHYL-2-OXOGLUTARATE ALDOLASE 3-RELATED"/>
    <property type="match status" value="1"/>
</dbReference>
<dbReference type="InterPro" id="IPR036704">
    <property type="entry name" value="RraA/RraA-like_sf"/>
</dbReference>
<accession>A0ABU4E8Z7</accession>
<evidence type="ECO:0000256" key="1">
    <source>
        <dbReference type="ARBA" id="ARBA00001968"/>
    </source>
</evidence>
<keyword evidence="6" id="KW-1185">Reference proteome</keyword>
<proteinExistence type="predicted"/>
<protein>
    <recommendedName>
        <fullName evidence="2">Putative 4-hydroxy-4-methyl-2-oxoglutarate aldolase</fullName>
    </recommendedName>
    <alternativeName>
        <fullName evidence="3">Regulator of ribonuclease activity homolog</fullName>
    </alternativeName>
    <alternativeName>
        <fullName evidence="4">RraA-like protein</fullName>
    </alternativeName>
</protein>
<evidence type="ECO:0000256" key="3">
    <source>
        <dbReference type="ARBA" id="ARBA00029596"/>
    </source>
</evidence>
<name>A0ABU4E8Z7_9ENTR</name>
<dbReference type="CDD" id="cd16841">
    <property type="entry name" value="RraA_family"/>
    <property type="match status" value="1"/>
</dbReference>
<gene>
    <name evidence="5" type="ORF">R4P48_23280</name>
</gene>
<dbReference type="InterPro" id="IPR005493">
    <property type="entry name" value="RraA/RraA-like"/>
</dbReference>
<dbReference type="EMBL" id="JAWLOF010000036">
    <property type="protein sequence ID" value="MDV7025566.1"/>
    <property type="molecule type" value="Genomic_DNA"/>
</dbReference>
<dbReference type="Proteomes" id="UP001187066">
    <property type="component" value="Unassembled WGS sequence"/>
</dbReference>
<evidence type="ECO:0000313" key="6">
    <source>
        <dbReference type="Proteomes" id="UP001187066"/>
    </source>
</evidence>
<sequence length="218" mass="23722">MTFSALDSQVVDALLKLGTATIYEAQGAYGAIDCKIKPLDRHMKVAGRVFTLHMRPGDNLMIHYALLHIKRGDVLVINCDGFEEAGIWGDVLTTQAQYAGIAGLVVNGSVRDSEAIINSGFPVFSRSVSIRGTEKKQPGIMNSIINIGDCLLRPGDIIVGDSDGLVVIENEKLDKVIKLATIREEKETEYKNKILNGATTAELMNLSSTFESLNIKKV</sequence>
<organism evidence="5 6">
    <name type="scientific">Atlantibacter subterraneus</name>
    <dbReference type="NCBI Taxonomy" id="255519"/>
    <lineage>
        <taxon>Bacteria</taxon>
        <taxon>Pseudomonadati</taxon>
        <taxon>Pseudomonadota</taxon>
        <taxon>Gammaproteobacteria</taxon>
        <taxon>Enterobacterales</taxon>
        <taxon>Enterobacteriaceae</taxon>
        <taxon>Atlantibacter</taxon>
    </lineage>
</organism>
<dbReference type="Gene3D" id="3.50.30.40">
    <property type="entry name" value="Ribonuclease E inhibitor RraA/RraA-like"/>
    <property type="match status" value="1"/>
</dbReference>